<evidence type="ECO:0000256" key="2">
    <source>
        <dbReference type="ARBA" id="ARBA00022763"/>
    </source>
</evidence>
<evidence type="ECO:0000256" key="1">
    <source>
        <dbReference type="ARBA" id="ARBA00022741"/>
    </source>
</evidence>
<evidence type="ECO:0000256" key="5">
    <source>
        <dbReference type="ARBA" id="ARBA00022840"/>
    </source>
</evidence>
<dbReference type="GO" id="GO:0006281">
    <property type="term" value="P:DNA repair"/>
    <property type="evidence" value="ECO:0007669"/>
    <property type="project" value="UniProtKB-KW"/>
</dbReference>
<dbReference type="Pfam" id="PF12705">
    <property type="entry name" value="PDDEXK_1"/>
    <property type="match status" value="1"/>
</dbReference>
<evidence type="ECO:0000256" key="3">
    <source>
        <dbReference type="ARBA" id="ARBA00022801"/>
    </source>
</evidence>
<reference evidence="9 10" key="1">
    <citation type="submission" date="2018-06" db="EMBL/GenBank/DDBJ databases">
        <authorList>
            <consortium name="Pathogen Informatics"/>
            <person name="Doyle S."/>
        </authorList>
    </citation>
    <scope>NUCLEOTIDE SEQUENCE [LARGE SCALE GENOMIC DNA]</scope>
    <source>
        <strain evidence="9 10">NCTC12195</strain>
    </source>
</reference>
<keyword evidence="7" id="KW-0234">DNA repair</keyword>
<evidence type="ECO:0000313" key="9">
    <source>
        <dbReference type="EMBL" id="SUM32296.1"/>
    </source>
</evidence>
<keyword evidence="1" id="KW-0547">Nucleotide-binding</keyword>
<keyword evidence="2" id="KW-0227">DNA damage</keyword>
<gene>
    <name evidence="9" type="primary">addB_2</name>
    <name evidence="9" type="ORF">NCTC12195_01738</name>
</gene>
<dbReference type="EC" id="3.1.-.-" evidence="9"/>
<dbReference type="GO" id="GO:0003677">
    <property type="term" value="F:DNA binding"/>
    <property type="evidence" value="ECO:0007669"/>
    <property type="project" value="UniProtKB-KW"/>
</dbReference>
<accession>A0A380FG15</accession>
<keyword evidence="4" id="KW-0347">Helicase</keyword>
<dbReference type="EMBL" id="UHDK01000001">
    <property type="protein sequence ID" value="SUM32296.1"/>
    <property type="molecule type" value="Genomic_DNA"/>
</dbReference>
<dbReference type="GO" id="GO:0004386">
    <property type="term" value="F:helicase activity"/>
    <property type="evidence" value="ECO:0007669"/>
    <property type="project" value="UniProtKB-KW"/>
</dbReference>
<evidence type="ECO:0000256" key="4">
    <source>
        <dbReference type="ARBA" id="ARBA00022806"/>
    </source>
</evidence>
<proteinExistence type="predicted"/>
<dbReference type="InterPro" id="IPR038726">
    <property type="entry name" value="PDDEXK_AddAB-type"/>
</dbReference>
<evidence type="ECO:0000259" key="8">
    <source>
        <dbReference type="Pfam" id="PF12705"/>
    </source>
</evidence>
<organism evidence="9 10">
    <name type="scientific">Staphylococcus gallinarum</name>
    <dbReference type="NCBI Taxonomy" id="1293"/>
    <lineage>
        <taxon>Bacteria</taxon>
        <taxon>Bacillati</taxon>
        <taxon>Bacillota</taxon>
        <taxon>Bacilli</taxon>
        <taxon>Bacillales</taxon>
        <taxon>Staphylococcaceae</taxon>
        <taxon>Staphylococcus</taxon>
    </lineage>
</organism>
<keyword evidence="3 9" id="KW-0378">Hydrolase</keyword>
<dbReference type="GO" id="GO:0005524">
    <property type="term" value="F:ATP binding"/>
    <property type="evidence" value="ECO:0007669"/>
    <property type="project" value="UniProtKB-KW"/>
</dbReference>
<dbReference type="Proteomes" id="UP000255277">
    <property type="component" value="Unassembled WGS sequence"/>
</dbReference>
<keyword evidence="6" id="KW-0238">DNA-binding</keyword>
<dbReference type="GO" id="GO:0016787">
    <property type="term" value="F:hydrolase activity"/>
    <property type="evidence" value="ECO:0007669"/>
    <property type="project" value="UniProtKB-KW"/>
</dbReference>
<dbReference type="AlphaFoldDB" id="A0A380FG15"/>
<evidence type="ECO:0000313" key="10">
    <source>
        <dbReference type="Proteomes" id="UP000255277"/>
    </source>
</evidence>
<sequence length="218" mass="25076">MKVFVNIIDYKSSKYSGTLDLTKVYYGMQMQMMTYMDIVLQNKQRLGLNPLTQPGGLLYFHVHEPRLQLAWNELDEDKRNEKFINSFKLSGLVNNDTSVIEAFDNRMEPNYSSDIIPVAMKKDGGYRSGSKVADSDTIYKLIKHNKANFVKTATDIMDGHTEVAPLKYNQTLPCDFCNYKSVCHVDGMIDSKRYRTVDETINPLEEVQNVELEEGEFE</sequence>
<name>A0A380FG15_STAGA</name>
<feature type="domain" description="PD-(D/E)XK endonuclease-like" evidence="8">
    <location>
        <begin position="5"/>
        <end position="184"/>
    </location>
</feature>
<keyword evidence="5" id="KW-0067">ATP-binding</keyword>
<evidence type="ECO:0000256" key="7">
    <source>
        <dbReference type="ARBA" id="ARBA00023204"/>
    </source>
</evidence>
<evidence type="ECO:0000256" key="6">
    <source>
        <dbReference type="ARBA" id="ARBA00023125"/>
    </source>
</evidence>
<protein>
    <submittedName>
        <fullName evidence="9">ATP-dependent nuclease subunit B</fullName>
        <ecNumber evidence="9">3.1.-.-</ecNumber>
    </submittedName>
</protein>